<name>A0A154P8T5_DUFNO</name>
<accession>A0A154P8T5</accession>
<dbReference type="EMBL" id="KQ434829">
    <property type="protein sequence ID" value="KZC07774.1"/>
    <property type="molecule type" value="Genomic_DNA"/>
</dbReference>
<feature type="compositionally biased region" description="Low complexity" evidence="1">
    <location>
        <begin position="32"/>
        <end position="58"/>
    </location>
</feature>
<reference evidence="2 3" key="1">
    <citation type="submission" date="2015-07" db="EMBL/GenBank/DDBJ databases">
        <title>The genome of Dufourea novaeangliae.</title>
        <authorList>
            <person name="Pan H."/>
            <person name="Kapheim K."/>
        </authorList>
    </citation>
    <scope>NUCLEOTIDE SEQUENCE [LARGE SCALE GENOMIC DNA]</scope>
    <source>
        <strain evidence="2">0120121106</strain>
        <tissue evidence="2">Whole body</tissue>
    </source>
</reference>
<keyword evidence="3" id="KW-1185">Reference proteome</keyword>
<evidence type="ECO:0000313" key="2">
    <source>
        <dbReference type="EMBL" id="KZC07774.1"/>
    </source>
</evidence>
<proteinExistence type="predicted"/>
<dbReference type="STRING" id="178035.A0A154P8T5"/>
<protein>
    <submittedName>
        <fullName evidence="2">Uncharacterized protein</fullName>
    </submittedName>
</protein>
<evidence type="ECO:0000313" key="3">
    <source>
        <dbReference type="Proteomes" id="UP000076502"/>
    </source>
</evidence>
<feature type="compositionally biased region" description="Basic and acidic residues" evidence="1">
    <location>
        <begin position="123"/>
        <end position="133"/>
    </location>
</feature>
<feature type="compositionally biased region" description="Low complexity" evidence="1">
    <location>
        <begin position="65"/>
        <end position="78"/>
    </location>
</feature>
<evidence type="ECO:0000256" key="1">
    <source>
        <dbReference type="SAM" id="MobiDB-lite"/>
    </source>
</evidence>
<dbReference type="Proteomes" id="UP000076502">
    <property type="component" value="Unassembled WGS sequence"/>
</dbReference>
<feature type="region of interest" description="Disordered" evidence="1">
    <location>
        <begin position="1"/>
        <end position="133"/>
    </location>
</feature>
<organism evidence="2 3">
    <name type="scientific">Dufourea novaeangliae</name>
    <name type="common">Sweat bee</name>
    <dbReference type="NCBI Taxonomy" id="178035"/>
    <lineage>
        <taxon>Eukaryota</taxon>
        <taxon>Metazoa</taxon>
        <taxon>Ecdysozoa</taxon>
        <taxon>Arthropoda</taxon>
        <taxon>Hexapoda</taxon>
        <taxon>Insecta</taxon>
        <taxon>Pterygota</taxon>
        <taxon>Neoptera</taxon>
        <taxon>Endopterygota</taxon>
        <taxon>Hymenoptera</taxon>
        <taxon>Apocrita</taxon>
        <taxon>Aculeata</taxon>
        <taxon>Apoidea</taxon>
        <taxon>Anthophila</taxon>
        <taxon>Halictidae</taxon>
        <taxon>Rophitinae</taxon>
        <taxon>Dufourea</taxon>
    </lineage>
</organism>
<sequence length="133" mass="13056">MEVEAGAGISGTGVLTGVPTATGIRGVGSAAGGAAAATGTYGDSGSDSGVSSLRSAGSGDERSGSRSSASAAAAAATAPPVGYQSSAPPGHHHPSVASEMLWRSPRYPPLSHALLGPTQPNPEELHEREKILR</sequence>
<gene>
    <name evidence="2" type="ORF">WN55_08096</name>
</gene>
<dbReference type="AlphaFoldDB" id="A0A154P8T5"/>